<accession>A0AAW0B792</accession>
<evidence type="ECO:0000313" key="2">
    <source>
        <dbReference type="EMBL" id="KAK7021358.1"/>
    </source>
</evidence>
<sequence>MPQARSQEDKDFIDDLPNRVLVDFRNATFNPGFIEDNPAMFMNNNWVNTELLRQFLARQKEVYGQAYHDGSVDAPYIKKEPKDQTEAFHIKSEDVETVLESRSLPCHVNMRITIDEEGHEVHELLDSSDEEVHNQTQAPGSRPDPSGVSVQVSMLQVEKFIQCQK</sequence>
<dbReference type="AlphaFoldDB" id="A0AAW0B792"/>
<reference evidence="2 3" key="1">
    <citation type="submission" date="2024-01" db="EMBL/GenBank/DDBJ databases">
        <title>A draft genome for a cacao thread blight-causing isolate of Paramarasmius palmivorus.</title>
        <authorList>
            <person name="Baruah I.K."/>
            <person name="Bukari Y."/>
            <person name="Amoako-Attah I."/>
            <person name="Meinhardt L.W."/>
            <person name="Bailey B.A."/>
            <person name="Cohen S.P."/>
        </authorList>
    </citation>
    <scope>NUCLEOTIDE SEQUENCE [LARGE SCALE GENOMIC DNA]</scope>
    <source>
        <strain evidence="2 3">GH-12</strain>
    </source>
</reference>
<organism evidence="2 3">
    <name type="scientific">Paramarasmius palmivorus</name>
    <dbReference type="NCBI Taxonomy" id="297713"/>
    <lineage>
        <taxon>Eukaryota</taxon>
        <taxon>Fungi</taxon>
        <taxon>Dikarya</taxon>
        <taxon>Basidiomycota</taxon>
        <taxon>Agaricomycotina</taxon>
        <taxon>Agaricomycetes</taxon>
        <taxon>Agaricomycetidae</taxon>
        <taxon>Agaricales</taxon>
        <taxon>Marasmiineae</taxon>
        <taxon>Marasmiaceae</taxon>
        <taxon>Paramarasmius</taxon>
    </lineage>
</organism>
<proteinExistence type="predicted"/>
<evidence type="ECO:0000256" key="1">
    <source>
        <dbReference type="SAM" id="MobiDB-lite"/>
    </source>
</evidence>
<dbReference type="EMBL" id="JAYKXP010000171">
    <property type="protein sequence ID" value="KAK7021358.1"/>
    <property type="molecule type" value="Genomic_DNA"/>
</dbReference>
<dbReference type="Proteomes" id="UP001383192">
    <property type="component" value="Unassembled WGS sequence"/>
</dbReference>
<keyword evidence="3" id="KW-1185">Reference proteome</keyword>
<gene>
    <name evidence="2" type="ORF">VNI00_017409</name>
</gene>
<evidence type="ECO:0000313" key="3">
    <source>
        <dbReference type="Proteomes" id="UP001383192"/>
    </source>
</evidence>
<comment type="caution">
    <text evidence="2">The sequence shown here is derived from an EMBL/GenBank/DDBJ whole genome shotgun (WGS) entry which is preliminary data.</text>
</comment>
<name>A0AAW0B792_9AGAR</name>
<protein>
    <submittedName>
        <fullName evidence="2">Uncharacterized protein</fullName>
    </submittedName>
</protein>
<feature type="region of interest" description="Disordered" evidence="1">
    <location>
        <begin position="126"/>
        <end position="148"/>
    </location>
</feature>